<comment type="caution">
    <text evidence="2">The sequence shown here is derived from an EMBL/GenBank/DDBJ whole genome shotgun (WGS) entry which is preliminary data.</text>
</comment>
<reference evidence="2 3" key="1">
    <citation type="submission" date="2017-06" db="EMBL/GenBank/DDBJ databases">
        <title>Ant-infecting Ophiocordyceps genomes reveal a high diversity of potential behavioral manipulation genes and a possible major role for enterotoxins.</title>
        <authorList>
            <person name="De Bekker C."/>
            <person name="Evans H.C."/>
            <person name="Brachmann A."/>
            <person name="Hughes D.P."/>
        </authorList>
    </citation>
    <scope>NUCLEOTIDE SEQUENCE [LARGE SCALE GENOMIC DNA]</scope>
    <source>
        <strain evidence="2 3">Map64</strain>
    </source>
</reference>
<organism evidence="2 3">
    <name type="scientific">Ophiocordyceps australis</name>
    <dbReference type="NCBI Taxonomy" id="1399860"/>
    <lineage>
        <taxon>Eukaryota</taxon>
        <taxon>Fungi</taxon>
        <taxon>Dikarya</taxon>
        <taxon>Ascomycota</taxon>
        <taxon>Pezizomycotina</taxon>
        <taxon>Sordariomycetes</taxon>
        <taxon>Hypocreomycetidae</taxon>
        <taxon>Hypocreales</taxon>
        <taxon>Ophiocordycipitaceae</taxon>
        <taxon>Ophiocordyceps</taxon>
    </lineage>
</organism>
<accession>A0A2C5Y0R9</accession>
<feature type="compositionally biased region" description="Basic and acidic residues" evidence="1">
    <location>
        <begin position="161"/>
        <end position="175"/>
    </location>
</feature>
<sequence>MHTGDLQRGKRDKSHDTVVRLDKAKRRDKYPALARDNGHRRLARSDGGQTLASPGQTVAGRGRRSHVTVAEYEASEWAASAWRRSRALSLLFSSRAASGGQAEALSQHPRIVWLPRMLTLRARAWANGQLREASKRPCHWHGHGPSGGKHVMSQAQGGQSERGKKEDSGEQDKDAPNVSWLVSCSVALASMDAQGESQLVVCLETGQ</sequence>
<protein>
    <submittedName>
        <fullName evidence="2">Uncharacterized protein</fullName>
    </submittedName>
</protein>
<dbReference type="AlphaFoldDB" id="A0A2C5Y0R9"/>
<evidence type="ECO:0000313" key="3">
    <source>
        <dbReference type="Proteomes" id="UP000226192"/>
    </source>
</evidence>
<name>A0A2C5Y0R9_9HYPO</name>
<feature type="region of interest" description="Disordered" evidence="1">
    <location>
        <begin position="132"/>
        <end position="176"/>
    </location>
</feature>
<evidence type="ECO:0000313" key="2">
    <source>
        <dbReference type="EMBL" id="PHH60564.1"/>
    </source>
</evidence>
<feature type="compositionally biased region" description="Polar residues" evidence="1">
    <location>
        <begin position="47"/>
        <end position="56"/>
    </location>
</feature>
<evidence type="ECO:0000256" key="1">
    <source>
        <dbReference type="SAM" id="MobiDB-lite"/>
    </source>
</evidence>
<feature type="compositionally biased region" description="Basic and acidic residues" evidence="1">
    <location>
        <begin position="1"/>
        <end position="22"/>
    </location>
</feature>
<gene>
    <name evidence="2" type="ORF">CDD81_1536</name>
</gene>
<keyword evidence="3" id="KW-1185">Reference proteome</keyword>
<dbReference type="Proteomes" id="UP000226192">
    <property type="component" value="Unassembled WGS sequence"/>
</dbReference>
<proteinExistence type="predicted"/>
<feature type="region of interest" description="Disordered" evidence="1">
    <location>
        <begin position="1"/>
        <end position="59"/>
    </location>
</feature>
<dbReference type="EMBL" id="NJET01000140">
    <property type="protein sequence ID" value="PHH60564.1"/>
    <property type="molecule type" value="Genomic_DNA"/>
</dbReference>